<organism evidence="1 2">
    <name type="scientific">Rhizobium leguminosarum</name>
    <dbReference type="NCBI Taxonomy" id="384"/>
    <lineage>
        <taxon>Bacteria</taxon>
        <taxon>Pseudomonadati</taxon>
        <taxon>Pseudomonadota</taxon>
        <taxon>Alphaproteobacteria</taxon>
        <taxon>Hyphomicrobiales</taxon>
        <taxon>Rhizobiaceae</taxon>
        <taxon>Rhizobium/Agrobacterium group</taxon>
        <taxon>Rhizobium</taxon>
    </lineage>
</organism>
<accession>A0A2Z4YCH3</accession>
<dbReference type="AlphaFoldDB" id="A0A2Z4YCH3"/>
<name>A0A2Z4YCH3_RHILE</name>
<gene>
    <name evidence="1" type="ORF">DLJ82_0338</name>
</gene>
<protein>
    <submittedName>
        <fullName evidence="1">Uncharacterized protein</fullName>
    </submittedName>
</protein>
<reference evidence="1 2" key="1">
    <citation type="submission" date="2018-07" db="EMBL/GenBank/DDBJ databases">
        <title>Rhizobium leguminosarum strain:ATCC 14479 Genome sequencing and assembly.</title>
        <authorList>
            <person name="Chakraborty R."/>
        </authorList>
    </citation>
    <scope>NUCLEOTIDE SEQUENCE [LARGE SCALE GENOMIC DNA]</scope>
    <source>
        <strain evidence="1 2">ATCC 14479</strain>
    </source>
</reference>
<evidence type="ECO:0000313" key="2">
    <source>
        <dbReference type="Proteomes" id="UP000251166"/>
    </source>
</evidence>
<sequence>MVIPDAGRINRILTDANAGYQHNPPMLIATRVHIRITVPDAPNSLDVQAQTLINESLNASQRLGGSKFHVTQRCV</sequence>
<dbReference type="EMBL" id="CP030760">
    <property type="protein sequence ID" value="AXA37955.1"/>
    <property type="molecule type" value="Genomic_DNA"/>
</dbReference>
<evidence type="ECO:0000313" key="1">
    <source>
        <dbReference type="EMBL" id="AXA37955.1"/>
    </source>
</evidence>
<dbReference type="RefSeq" id="WP_204361332.1">
    <property type="nucleotide sequence ID" value="NZ_CP030760.1"/>
</dbReference>
<dbReference type="Proteomes" id="UP000251166">
    <property type="component" value="Chromosome"/>
</dbReference>
<proteinExistence type="predicted"/>